<dbReference type="InterPro" id="IPR036322">
    <property type="entry name" value="WD40_repeat_dom_sf"/>
</dbReference>
<feature type="repeat" description="WD" evidence="3">
    <location>
        <begin position="236"/>
        <end position="277"/>
    </location>
</feature>
<dbReference type="OrthoDB" id="2682234at2759"/>
<evidence type="ECO:0000313" key="5">
    <source>
        <dbReference type="Proteomes" id="UP000807769"/>
    </source>
</evidence>
<evidence type="ECO:0000256" key="2">
    <source>
        <dbReference type="ARBA" id="ARBA00022737"/>
    </source>
</evidence>
<dbReference type="Gene3D" id="3.50.50.60">
    <property type="entry name" value="FAD/NAD(P)-binding domain"/>
    <property type="match status" value="1"/>
</dbReference>
<protein>
    <submittedName>
        <fullName evidence="4">WD40-repeat-containing domain protein</fullName>
    </submittedName>
</protein>
<dbReference type="SUPFAM" id="SSF50978">
    <property type="entry name" value="WD40 repeat-like"/>
    <property type="match status" value="1"/>
</dbReference>
<dbReference type="PROSITE" id="PS50082">
    <property type="entry name" value="WD_REPEATS_2"/>
    <property type="match status" value="6"/>
</dbReference>
<dbReference type="Gene3D" id="2.130.10.10">
    <property type="entry name" value="YVTN repeat-like/Quinoprotein amine dehydrogenase"/>
    <property type="match status" value="2"/>
</dbReference>
<dbReference type="InterPro" id="IPR020472">
    <property type="entry name" value="WD40_PAC1"/>
</dbReference>
<dbReference type="PRINTS" id="PR00320">
    <property type="entry name" value="GPROTEINBRPT"/>
</dbReference>
<dbReference type="AlphaFoldDB" id="A0A9P7E6F9"/>
<dbReference type="GeneID" id="64634617"/>
<gene>
    <name evidence="4" type="ORF">BJ212DRAFT_1483360</name>
</gene>
<dbReference type="InterPro" id="IPR050349">
    <property type="entry name" value="WD_LIS1/nudF_dynein_reg"/>
</dbReference>
<dbReference type="PROSITE" id="PS00678">
    <property type="entry name" value="WD_REPEATS_1"/>
    <property type="match status" value="3"/>
</dbReference>
<keyword evidence="5" id="KW-1185">Reference proteome</keyword>
<feature type="repeat" description="WD" evidence="3">
    <location>
        <begin position="365"/>
        <end position="387"/>
    </location>
</feature>
<dbReference type="RefSeq" id="XP_041190468.1">
    <property type="nucleotide sequence ID" value="XM_041340601.1"/>
</dbReference>
<dbReference type="SUPFAM" id="SSF51905">
    <property type="entry name" value="FAD/NAD(P)-binding domain"/>
    <property type="match status" value="1"/>
</dbReference>
<reference evidence="4" key="1">
    <citation type="journal article" date="2020" name="New Phytol.">
        <title>Comparative genomics reveals dynamic genome evolution in host specialist ectomycorrhizal fungi.</title>
        <authorList>
            <person name="Lofgren L.A."/>
            <person name="Nguyen N.H."/>
            <person name="Vilgalys R."/>
            <person name="Ruytinx J."/>
            <person name="Liao H.L."/>
            <person name="Branco S."/>
            <person name="Kuo A."/>
            <person name="LaButti K."/>
            <person name="Lipzen A."/>
            <person name="Andreopoulos W."/>
            <person name="Pangilinan J."/>
            <person name="Riley R."/>
            <person name="Hundley H."/>
            <person name="Na H."/>
            <person name="Barry K."/>
            <person name="Grigoriev I.V."/>
            <person name="Stajich J.E."/>
            <person name="Kennedy P.G."/>
        </authorList>
    </citation>
    <scope>NUCLEOTIDE SEQUENCE</scope>
    <source>
        <strain evidence="4">MN1</strain>
    </source>
</reference>
<name>A0A9P7E6F9_9AGAM</name>
<feature type="repeat" description="WD" evidence="3">
    <location>
        <begin position="430"/>
        <end position="471"/>
    </location>
</feature>
<keyword evidence="1 3" id="KW-0853">WD repeat</keyword>
<dbReference type="Proteomes" id="UP000807769">
    <property type="component" value="Unassembled WGS sequence"/>
</dbReference>
<dbReference type="Pfam" id="PF00400">
    <property type="entry name" value="WD40"/>
    <property type="match status" value="7"/>
</dbReference>
<dbReference type="CDD" id="cd00200">
    <property type="entry name" value="WD40"/>
    <property type="match status" value="1"/>
</dbReference>
<feature type="repeat" description="WD" evidence="3">
    <location>
        <begin position="387"/>
        <end position="428"/>
    </location>
</feature>
<feature type="repeat" description="WD" evidence="3">
    <location>
        <begin position="279"/>
        <end position="320"/>
    </location>
</feature>
<dbReference type="SMART" id="SM00320">
    <property type="entry name" value="WD40"/>
    <property type="match status" value="6"/>
</dbReference>
<evidence type="ECO:0000313" key="4">
    <source>
        <dbReference type="EMBL" id="KAG1812186.1"/>
    </source>
</evidence>
<sequence>MTTKEGMPRFMTIFWEGGPPTDIADRVNASYPYLLLKLMHQRVTKDIAQADKELLDGLRKRGFKTNLGDDDAGFLLTALNGGGGYYLDVGASQMIIDGKIKLKSDGPILRFTQTGLLFEDGSTLDADVVVFATGYADARHSYRALLSESLHDKLCPIWGLDKEGELNSIWREVGGRAKTGNSMDMYESLHTRPCTVDGSISHKVSGVPGSDTAASNALSGQIAQIMLGQPTPAHIMRGHTGAVWASAFFKDGRRVVTGSRNHTLRIWDVDKGTLVGGPFEGHENCVRSVAISPDDKRIASGGDDQTIIIWDVETKQKVFSLLVKHTGRVRSVCFSPSGKRLASGSNDFKVVIWDAETGASRWTKLASGSLDRTIKVWRTDNAELILQIAHQDGVRSVVWSPDGQQVVPALNDATVNFWNSSSGYRIGQPCTGHTDTIYSLAISPDGTFIATASADNTARLWSTKSHQQLGQSLKHTTTRVYCVATSYDGELLMSGDYSAKVQFWSIGPLSRHSYLLVRGIIMTLDCLTL</sequence>
<organism evidence="4 5">
    <name type="scientific">Suillus subaureus</name>
    <dbReference type="NCBI Taxonomy" id="48587"/>
    <lineage>
        <taxon>Eukaryota</taxon>
        <taxon>Fungi</taxon>
        <taxon>Dikarya</taxon>
        <taxon>Basidiomycota</taxon>
        <taxon>Agaricomycotina</taxon>
        <taxon>Agaricomycetes</taxon>
        <taxon>Agaricomycetidae</taxon>
        <taxon>Boletales</taxon>
        <taxon>Suillineae</taxon>
        <taxon>Suillaceae</taxon>
        <taxon>Suillus</taxon>
    </lineage>
</organism>
<keyword evidence="2" id="KW-0677">Repeat</keyword>
<dbReference type="InterPro" id="IPR019775">
    <property type="entry name" value="WD40_repeat_CS"/>
</dbReference>
<dbReference type="InterPro" id="IPR036188">
    <property type="entry name" value="FAD/NAD-bd_sf"/>
</dbReference>
<feature type="repeat" description="WD" evidence="3">
    <location>
        <begin position="322"/>
        <end position="363"/>
    </location>
</feature>
<proteinExistence type="predicted"/>
<dbReference type="EMBL" id="JABBWG010000027">
    <property type="protein sequence ID" value="KAG1812186.1"/>
    <property type="molecule type" value="Genomic_DNA"/>
</dbReference>
<evidence type="ECO:0000256" key="3">
    <source>
        <dbReference type="PROSITE-ProRule" id="PRU00221"/>
    </source>
</evidence>
<evidence type="ECO:0000256" key="1">
    <source>
        <dbReference type="ARBA" id="ARBA00022574"/>
    </source>
</evidence>
<dbReference type="InterPro" id="IPR015943">
    <property type="entry name" value="WD40/YVTN_repeat-like_dom_sf"/>
</dbReference>
<dbReference type="InterPro" id="IPR001680">
    <property type="entry name" value="WD40_rpt"/>
</dbReference>
<dbReference type="PANTHER" id="PTHR44129">
    <property type="entry name" value="WD REPEAT-CONTAINING PROTEIN POP1"/>
    <property type="match status" value="1"/>
</dbReference>
<accession>A0A9P7E6F9</accession>
<dbReference type="PROSITE" id="PS50294">
    <property type="entry name" value="WD_REPEATS_REGION"/>
    <property type="match status" value="5"/>
</dbReference>
<comment type="caution">
    <text evidence="4">The sequence shown here is derived from an EMBL/GenBank/DDBJ whole genome shotgun (WGS) entry which is preliminary data.</text>
</comment>